<keyword evidence="1" id="KW-0596">Phosphopantetheine</keyword>
<dbReference type="Proteomes" id="UP001501588">
    <property type="component" value="Unassembled WGS sequence"/>
</dbReference>
<sequence>MADEQKTLRQVVEALGSVAKVPGPVTMGTHILHDLNLDSVAVMDLVMLLEERFDTVIPMDRLAEIETVGDLVRLLSRAGSGAAGG</sequence>
<evidence type="ECO:0000256" key="1">
    <source>
        <dbReference type="ARBA" id="ARBA00022450"/>
    </source>
</evidence>
<name>A0ABN1G5Q8_9PROT</name>
<dbReference type="PROSITE" id="PS00012">
    <property type="entry name" value="PHOSPHOPANTETHEINE"/>
    <property type="match status" value="1"/>
</dbReference>
<dbReference type="InterPro" id="IPR036736">
    <property type="entry name" value="ACP-like_sf"/>
</dbReference>
<evidence type="ECO:0000256" key="2">
    <source>
        <dbReference type="ARBA" id="ARBA00022553"/>
    </source>
</evidence>
<evidence type="ECO:0000313" key="5">
    <source>
        <dbReference type="Proteomes" id="UP001501588"/>
    </source>
</evidence>
<dbReference type="RefSeq" id="WP_343897961.1">
    <property type="nucleotide sequence ID" value="NZ_BAAAFZ010000095.1"/>
</dbReference>
<gene>
    <name evidence="4" type="ORF">GCM10009416_47820</name>
</gene>
<organism evidence="4 5">
    <name type="scientific">Craurococcus roseus</name>
    <dbReference type="NCBI Taxonomy" id="77585"/>
    <lineage>
        <taxon>Bacteria</taxon>
        <taxon>Pseudomonadati</taxon>
        <taxon>Pseudomonadota</taxon>
        <taxon>Alphaproteobacteria</taxon>
        <taxon>Acetobacterales</taxon>
        <taxon>Acetobacteraceae</taxon>
        <taxon>Craurococcus</taxon>
    </lineage>
</organism>
<keyword evidence="5" id="KW-1185">Reference proteome</keyword>
<keyword evidence="2" id="KW-0597">Phosphoprotein</keyword>
<reference evidence="4 5" key="1">
    <citation type="journal article" date="2019" name="Int. J. Syst. Evol. Microbiol.">
        <title>The Global Catalogue of Microorganisms (GCM) 10K type strain sequencing project: providing services to taxonomists for standard genome sequencing and annotation.</title>
        <authorList>
            <consortium name="The Broad Institute Genomics Platform"/>
            <consortium name="The Broad Institute Genome Sequencing Center for Infectious Disease"/>
            <person name="Wu L."/>
            <person name="Ma J."/>
        </authorList>
    </citation>
    <scope>NUCLEOTIDE SEQUENCE [LARGE SCALE GENOMIC DNA]</scope>
    <source>
        <strain evidence="4 5">JCM 9933</strain>
    </source>
</reference>
<comment type="caution">
    <text evidence="4">The sequence shown here is derived from an EMBL/GenBank/DDBJ whole genome shotgun (WGS) entry which is preliminary data.</text>
</comment>
<evidence type="ECO:0000313" key="4">
    <source>
        <dbReference type="EMBL" id="GAA0604621.1"/>
    </source>
</evidence>
<dbReference type="InterPro" id="IPR009081">
    <property type="entry name" value="PP-bd_ACP"/>
</dbReference>
<evidence type="ECO:0000259" key="3">
    <source>
        <dbReference type="PROSITE" id="PS50075"/>
    </source>
</evidence>
<dbReference type="InterPro" id="IPR006162">
    <property type="entry name" value="Ppantetheine_attach_site"/>
</dbReference>
<dbReference type="EMBL" id="BAAAFZ010000095">
    <property type="protein sequence ID" value="GAA0604621.1"/>
    <property type="molecule type" value="Genomic_DNA"/>
</dbReference>
<dbReference type="Pfam" id="PF00550">
    <property type="entry name" value="PP-binding"/>
    <property type="match status" value="1"/>
</dbReference>
<accession>A0ABN1G5Q8</accession>
<dbReference type="PROSITE" id="PS50075">
    <property type="entry name" value="CARRIER"/>
    <property type="match status" value="1"/>
</dbReference>
<proteinExistence type="predicted"/>
<feature type="domain" description="Carrier" evidence="3">
    <location>
        <begin position="2"/>
        <end position="79"/>
    </location>
</feature>
<dbReference type="SUPFAM" id="SSF47336">
    <property type="entry name" value="ACP-like"/>
    <property type="match status" value="1"/>
</dbReference>
<dbReference type="Gene3D" id="1.10.1200.10">
    <property type="entry name" value="ACP-like"/>
    <property type="match status" value="1"/>
</dbReference>
<protein>
    <submittedName>
        <fullName evidence="4">Acyl carrier protein</fullName>
    </submittedName>
</protein>